<dbReference type="PANTHER" id="PTHR42796">
    <property type="entry name" value="FUMARYLACETOACETATE HYDROLASE DOMAIN-CONTAINING PROTEIN 2A-RELATED"/>
    <property type="match status" value="1"/>
</dbReference>
<dbReference type="InterPro" id="IPR051121">
    <property type="entry name" value="FAH"/>
</dbReference>
<dbReference type="FunFam" id="3.90.850.10:FF:000002">
    <property type="entry name" value="2-hydroxyhepta-2,4-diene-1,7-dioate isomerase"/>
    <property type="match status" value="1"/>
</dbReference>
<dbReference type="RefSeq" id="WP_208263508.1">
    <property type="nucleotide sequence ID" value="NZ_JAGEOJ010000034.1"/>
</dbReference>
<evidence type="ECO:0000259" key="3">
    <source>
        <dbReference type="Pfam" id="PF01557"/>
    </source>
</evidence>
<sequence length="288" mass="31426">MRLVAYLDRNGAEALGRLDGTRVHRLPGLGRIDRRLSPKALTPKALTPEALAAMEPADEGVELDELTLLPVARPEKIFCVGLNYRSHVDETGRDLPTYPVLFPKFASSLIGHGAPITLPPESVQVDYEAELAVVIGKPGRRISRDDAFDHVLGYTICNDVTMRDYQYKTHQWMQGKAWDGSTPLGPVLVTADELDADGLGPGRLGIALRLNGAEMQSATTDRLIFDVPELIRVTSEFTRLEAGDVILTGTPGGVGYRRDPQVFLTDGDIVEVEIEGIGTLRNTVRAES</sequence>
<dbReference type="GO" id="GO:0046872">
    <property type="term" value="F:metal ion binding"/>
    <property type="evidence" value="ECO:0007669"/>
    <property type="project" value="UniProtKB-KW"/>
</dbReference>
<dbReference type="EMBL" id="JAGEOJ010000034">
    <property type="protein sequence ID" value="MBO2455283.1"/>
    <property type="molecule type" value="Genomic_DNA"/>
</dbReference>
<keyword evidence="2" id="KW-0479">Metal-binding</keyword>
<gene>
    <name evidence="4" type="ORF">J4573_49945</name>
</gene>
<accession>A0A939PS68</accession>
<evidence type="ECO:0000256" key="1">
    <source>
        <dbReference type="ARBA" id="ARBA00010211"/>
    </source>
</evidence>
<dbReference type="GO" id="GO:0016787">
    <property type="term" value="F:hydrolase activity"/>
    <property type="evidence" value="ECO:0007669"/>
    <property type="project" value="UniProtKB-KW"/>
</dbReference>
<proteinExistence type="inferred from homology"/>
<evidence type="ECO:0000256" key="2">
    <source>
        <dbReference type="ARBA" id="ARBA00022723"/>
    </source>
</evidence>
<dbReference type="Gene3D" id="3.90.850.10">
    <property type="entry name" value="Fumarylacetoacetase-like, C-terminal domain"/>
    <property type="match status" value="1"/>
</dbReference>
<reference evidence="4" key="1">
    <citation type="submission" date="2021-03" db="EMBL/GenBank/DDBJ databases">
        <authorList>
            <person name="Kanchanasin P."/>
            <person name="Saeng-In P."/>
            <person name="Phongsopitanun W."/>
            <person name="Yuki M."/>
            <person name="Kudo T."/>
            <person name="Ohkuma M."/>
            <person name="Tanasupawat S."/>
        </authorList>
    </citation>
    <scope>NUCLEOTIDE SEQUENCE</scope>
    <source>
        <strain evidence="4">GKU 128</strain>
    </source>
</reference>
<dbReference type="SUPFAM" id="SSF56529">
    <property type="entry name" value="FAH"/>
    <property type="match status" value="1"/>
</dbReference>
<comment type="caution">
    <text evidence="4">The sequence shown here is derived from an EMBL/GenBank/DDBJ whole genome shotgun (WGS) entry which is preliminary data.</text>
</comment>
<dbReference type="AlphaFoldDB" id="A0A939PS68"/>
<dbReference type="PANTHER" id="PTHR42796:SF4">
    <property type="entry name" value="FUMARYLACETOACETATE HYDROLASE DOMAIN-CONTAINING PROTEIN 2A"/>
    <property type="match status" value="1"/>
</dbReference>
<dbReference type="InterPro" id="IPR011234">
    <property type="entry name" value="Fumarylacetoacetase-like_C"/>
</dbReference>
<comment type="similarity">
    <text evidence="1">Belongs to the FAH family.</text>
</comment>
<evidence type="ECO:0000313" key="4">
    <source>
        <dbReference type="EMBL" id="MBO2455283.1"/>
    </source>
</evidence>
<organism evidence="4 5">
    <name type="scientific">Actinomadura barringtoniae</name>
    <dbReference type="NCBI Taxonomy" id="1427535"/>
    <lineage>
        <taxon>Bacteria</taxon>
        <taxon>Bacillati</taxon>
        <taxon>Actinomycetota</taxon>
        <taxon>Actinomycetes</taxon>
        <taxon>Streptosporangiales</taxon>
        <taxon>Thermomonosporaceae</taxon>
        <taxon>Actinomadura</taxon>
    </lineage>
</organism>
<feature type="domain" description="Fumarylacetoacetase-like C-terminal" evidence="3">
    <location>
        <begin position="76"/>
        <end position="285"/>
    </location>
</feature>
<protein>
    <submittedName>
        <fullName evidence="4">Fumarylacetoacetate hydrolase family protein</fullName>
    </submittedName>
</protein>
<evidence type="ECO:0000313" key="5">
    <source>
        <dbReference type="Proteomes" id="UP000669179"/>
    </source>
</evidence>
<keyword evidence="4" id="KW-0378">Hydrolase</keyword>
<dbReference type="Proteomes" id="UP000669179">
    <property type="component" value="Unassembled WGS sequence"/>
</dbReference>
<dbReference type="GO" id="GO:0019752">
    <property type="term" value="P:carboxylic acid metabolic process"/>
    <property type="evidence" value="ECO:0007669"/>
    <property type="project" value="UniProtKB-ARBA"/>
</dbReference>
<name>A0A939PS68_9ACTN</name>
<dbReference type="InterPro" id="IPR036663">
    <property type="entry name" value="Fumarylacetoacetase_C_sf"/>
</dbReference>
<dbReference type="Pfam" id="PF01557">
    <property type="entry name" value="FAA_hydrolase"/>
    <property type="match status" value="1"/>
</dbReference>
<keyword evidence="5" id="KW-1185">Reference proteome</keyword>
<dbReference type="GO" id="GO:0016853">
    <property type="term" value="F:isomerase activity"/>
    <property type="evidence" value="ECO:0007669"/>
    <property type="project" value="UniProtKB-ARBA"/>
</dbReference>